<dbReference type="EMBL" id="CAJNOR010000032">
    <property type="protein sequence ID" value="CAF0764056.1"/>
    <property type="molecule type" value="Genomic_DNA"/>
</dbReference>
<dbReference type="CDD" id="cd14046">
    <property type="entry name" value="STKc_EIF2AK4_GCN2_rpt2"/>
    <property type="match status" value="1"/>
</dbReference>
<dbReference type="InterPro" id="IPR006575">
    <property type="entry name" value="RWD_dom"/>
</dbReference>
<dbReference type="PROSITE" id="PS00107">
    <property type="entry name" value="PROTEIN_KINASE_ATP"/>
    <property type="match status" value="1"/>
</dbReference>
<dbReference type="SUPFAM" id="SSF55681">
    <property type="entry name" value="Class II aaRS and biotin synthetases"/>
    <property type="match status" value="1"/>
</dbReference>
<dbReference type="PROSITE" id="PS50011">
    <property type="entry name" value="PROTEIN_KINASE_DOM"/>
    <property type="match status" value="2"/>
</dbReference>
<dbReference type="Gene3D" id="1.10.510.10">
    <property type="entry name" value="Transferase(Phosphotransferase) domain 1"/>
    <property type="match status" value="2"/>
</dbReference>
<keyword evidence="6 10" id="KW-0067">ATP-binding</keyword>
<feature type="region of interest" description="Disordered" evidence="11">
    <location>
        <begin position="129"/>
        <end position="151"/>
    </location>
</feature>
<feature type="region of interest" description="Disordered" evidence="11">
    <location>
        <begin position="1729"/>
        <end position="1802"/>
    </location>
</feature>
<dbReference type="SMART" id="SM00220">
    <property type="entry name" value="S_TKc"/>
    <property type="match status" value="1"/>
</dbReference>
<dbReference type="Pfam" id="PF09429">
    <property type="entry name" value="Wbp11"/>
    <property type="match status" value="1"/>
</dbReference>
<feature type="region of interest" description="Disordered" evidence="11">
    <location>
        <begin position="568"/>
        <end position="691"/>
    </location>
</feature>
<evidence type="ECO:0000256" key="10">
    <source>
        <dbReference type="PROSITE-ProRule" id="PRU10141"/>
    </source>
</evidence>
<dbReference type="Gene3D" id="3.30.930.10">
    <property type="entry name" value="Bira Bifunctional Protein, Domain 2"/>
    <property type="match status" value="1"/>
</dbReference>
<dbReference type="Pfam" id="PF00069">
    <property type="entry name" value="Pkinase"/>
    <property type="match status" value="2"/>
</dbReference>
<dbReference type="InterPro" id="IPR017441">
    <property type="entry name" value="Protein_kinase_ATP_BS"/>
</dbReference>
<protein>
    <recommendedName>
        <fullName evidence="1">non-specific serine/threonine protein kinase</fullName>
        <ecNumber evidence="1">2.7.11.1</ecNumber>
    </recommendedName>
</protein>
<dbReference type="InterPro" id="IPR050339">
    <property type="entry name" value="CC_SR_Kinase"/>
</dbReference>
<feature type="compositionally biased region" description="Low complexity" evidence="11">
    <location>
        <begin position="621"/>
        <end position="634"/>
    </location>
</feature>
<feature type="compositionally biased region" description="Basic residues" evidence="11">
    <location>
        <begin position="584"/>
        <end position="594"/>
    </location>
</feature>
<dbReference type="SUPFAM" id="SSF56112">
    <property type="entry name" value="Protein kinase-like (PK-like)"/>
    <property type="match status" value="2"/>
</dbReference>
<evidence type="ECO:0000256" key="8">
    <source>
        <dbReference type="ARBA" id="ARBA00047899"/>
    </source>
</evidence>
<feature type="compositionally biased region" description="Pro residues" evidence="11">
    <location>
        <begin position="1872"/>
        <end position="1885"/>
    </location>
</feature>
<dbReference type="Gene3D" id="3.10.110.10">
    <property type="entry name" value="Ubiquitin Conjugating Enzyme"/>
    <property type="match status" value="1"/>
</dbReference>
<dbReference type="PANTHER" id="PTHR11042">
    <property type="entry name" value="EUKARYOTIC TRANSLATION INITIATION FACTOR 2-ALPHA KINASE EIF2-ALPHA KINASE -RELATED"/>
    <property type="match status" value="1"/>
</dbReference>
<dbReference type="GO" id="GO:0009893">
    <property type="term" value="P:positive regulation of metabolic process"/>
    <property type="evidence" value="ECO:0007669"/>
    <property type="project" value="UniProtKB-ARBA"/>
</dbReference>
<reference evidence="14" key="1">
    <citation type="submission" date="2021-02" db="EMBL/GenBank/DDBJ databases">
        <authorList>
            <person name="Nowell W R."/>
        </authorList>
    </citation>
    <scope>NUCLEOTIDE SEQUENCE</scope>
</reference>
<keyword evidence="4 10" id="KW-0547">Nucleotide-binding</keyword>
<dbReference type="SMART" id="SM00591">
    <property type="entry name" value="RWD"/>
    <property type="match status" value="1"/>
</dbReference>
<gene>
    <name evidence="14" type="ORF">XAT740_LOCUS1094</name>
</gene>
<feature type="compositionally biased region" description="Low complexity" evidence="11">
    <location>
        <begin position="1859"/>
        <end position="1871"/>
    </location>
</feature>
<dbReference type="GO" id="GO:0005829">
    <property type="term" value="C:cytosol"/>
    <property type="evidence" value="ECO:0007669"/>
    <property type="project" value="TreeGrafter"/>
</dbReference>
<dbReference type="GO" id="GO:0005634">
    <property type="term" value="C:nucleus"/>
    <property type="evidence" value="ECO:0007669"/>
    <property type="project" value="TreeGrafter"/>
</dbReference>
<dbReference type="InterPro" id="IPR019007">
    <property type="entry name" value="Wbp11/ELF5/Saf1_N"/>
</dbReference>
<comment type="catalytic activity">
    <reaction evidence="9">
        <text>L-seryl-[protein] + ATP = O-phospho-L-seryl-[protein] + ADP + H(+)</text>
        <dbReference type="Rhea" id="RHEA:17989"/>
        <dbReference type="Rhea" id="RHEA-COMP:9863"/>
        <dbReference type="Rhea" id="RHEA-COMP:11604"/>
        <dbReference type="ChEBI" id="CHEBI:15378"/>
        <dbReference type="ChEBI" id="CHEBI:29999"/>
        <dbReference type="ChEBI" id="CHEBI:30616"/>
        <dbReference type="ChEBI" id="CHEBI:83421"/>
        <dbReference type="ChEBI" id="CHEBI:456216"/>
        <dbReference type="EC" id="2.7.11.1"/>
    </reaction>
</comment>
<dbReference type="GO" id="GO:0005524">
    <property type="term" value="F:ATP binding"/>
    <property type="evidence" value="ECO:0007669"/>
    <property type="project" value="UniProtKB-UniRule"/>
</dbReference>
<dbReference type="FunFam" id="3.10.110.10:FF:000050">
    <property type="entry name" value="eIF-2-alpha kinase GCN2"/>
    <property type="match status" value="1"/>
</dbReference>
<organism evidence="14 15">
    <name type="scientific">Adineta ricciae</name>
    <name type="common">Rotifer</name>
    <dbReference type="NCBI Taxonomy" id="249248"/>
    <lineage>
        <taxon>Eukaryota</taxon>
        <taxon>Metazoa</taxon>
        <taxon>Spiralia</taxon>
        <taxon>Gnathifera</taxon>
        <taxon>Rotifera</taxon>
        <taxon>Eurotatoria</taxon>
        <taxon>Bdelloidea</taxon>
        <taxon>Adinetida</taxon>
        <taxon>Adinetidae</taxon>
        <taxon>Adineta</taxon>
    </lineage>
</organism>
<feature type="compositionally biased region" description="Low complexity" evidence="11">
    <location>
        <begin position="681"/>
        <end position="691"/>
    </location>
</feature>
<dbReference type="InterPro" id="IPR000719">
    <property type="entry name" value="Prot_kinase_dom"/>
</dbReference>
<dbReference type="EC" id="2.7.11.1" evidence="1"/>
<dbReference type="InterPro" id="IPR045864">
    <property type="entry name" value="aa-tRNA-synth_II/BPL/LPL"/>
</dbReference>
<feature type="region of interest" description="Disordered" evidence="11">
    <location>
        <begin position="1822"/>
        <end position="1888"/>
    </location>
</feature>
<comment type="catalytic activity">
    <reaction evidence="8">
        <text>L-threonyl-[protein] + ATP = O-phospho-L-threonyl-[protein] + ADP + H(+)</text>
        <dbReference type="Rhea" id="RHEA:46608"/>
        <dbReference type="Rhea" id="RHEA-COMP:11060"/>
        <dbReference type="Rhea" id="RHEA-COMP:11605"/>
        <dbReference type="ChEBI" id="CHEBI:15378"/>
        <dbReference type="ChEBI" id="CHEBI:30013"/>
        <dbReference type="ChEBI" id="CHEBI:30616"/>
        <dbReference type="ChEBI" id="CHEBI:61977"/>
        <dbReference type="ChEBI" id="CHEBI:456216"/>
        <dbReference type="EC" id="2.7.11.1"/>
    </reaction>
</comment>
<keyword evidence="15" id="KW-1185">Reference proteome</keyword>
<keyword evidence="3" id="KW-0808">Transferase</keyword>
<dbReference type="PANTHER" id="PTHR11042:SF136">
    <property type="entry name" value="EIF-2-ALPHA KINASE GCN2"/>
    <property type="match status" value="1"/>
</dbReference>
<evidence type="ECO:0000256" key="9">
    <source>
        <dbReference type="ARBA" id="ARBA00048679"/>
    </source>
</evidence>
<evidence type="ECO:0000259" key="12">
    <source>
        <dbReference type="PROSITE" id="PS50011"/>
    </source>
</evidence>
<feature type="domain" description="Protein kinase" evidence="12">
    <location>
        <begin position="496"/>
        <end position="911"/>
    </location>
</feature>
<evidence type="ECO:0000256" key="1">
    <source>
        <dbReference type="ARBA" id="ARBA00012513"/>
    </source>
</evidence>
<dbReference type="SUPFAM" id="SSF54495">
    <property type="entry name" value="UBC-like"/>
    <property type="match status" value="1"/>
</dbReference>
<accession>A0A813Q9D6</accession>
<proteinExistence type="inferred from homology"/>
<evidence type="ECO:0000256" key="6">
    <source>
        <dbReference type="ARBA" id="ARBA00022840"/>
    </source>
</evidence>
<keyword evidence="5" id="KW-0418">Kinase</keyword>
<evidence type="ECO:0000313" key="15">
    <source>
        <dbReference type="Proteomes" id="UP000663828"/>
    </source>
</evidence>
<evidence type="ECO:0000256" key="3">
    <source>
        <dbReference type="ARBA" id="ARBA00022679"/>
    </source>
</evidence>
<dbReference type="Proteomes" id="UP000663828">
    <property type="component" value="Unassembled WGS sequence"/>
</dbReference>
<evidence type="ECO:0000256" key="4">
    <source>
        <dbReference type="ARBA" id="ARBA00022741"/>
    </source>
</evidence>
<feature type="compositionally biased region" description="Polar residues" evidence="11">
    <location>
        <begin position="611"/>
        <end position="620"/>
    </location>
</feature>
<feature type="compositionally biased region" description="Pro residues" evidence="11">
    <location>
        <begin position="1837"/>
        <end position="1858"/>
    </location>
</feature>
<feature type="domain" description="RWD" evidence="13">
    <location>
        <begin position="11"/>
        <end position="126"/>
    </location>
</feature>
<dbReference type="InterPro" id="IPR041715">
    <property type="entry name" value="HisRS-like_core"/>
</dbReference>
<dbReference type="Pfam" id="PF05773">
    <property type="entry name" value="RWD"/>
    <property type="match status" value="1"/>
</dbReference>
<feature type="binding site" evidence="10">
    <location>
        <position position="525"/>
    </location>
    <ligand>
        <name>ATP</name>
        <dbReference type="ChEBI" id="CHEBI:30616"/>
    </ligand>
</feature>
<dbReference type="GO" id="GO:1990625">
    <property type="term" value="P:negative regulation of cytoplasmic translational initiation in response to stress"/>
    <property type="evidence" value="ECO:0007669"/>
    <property type="project" value="TreeGrafter"/>
</dbReference>
<feature type="compositionally biased region" description="Acidic residues" evidence="11">
    <location>
        <begin position="1758"/>
        <end position="1769"/>
    </location>
</feature>
<dbReference type="Pfam" id="PF13393">
    <property type="entry name" value="tRNA-synt_His"/>
    <property type="match status" value="1"/>
</dbReference>
<dbReference type="Gene3D" id="3.30.200.20">
    <property type="entry name" value="Phosphorylase Kinase, domain 1"/>
    <property type="match status" value="1"/>
</dbReference>
<feature type="compositionally biased region" description="Basic and acidic residues" evidence="11">
    <location>
        <begin position="645"/>
        <end position="655"/>
    </location>
</feature>
<evidence type="ECO:0000259" key="13">
    <source>
        <dbReference type="PROSITE" id="PS50908"/>
    </source>
</evidence>
<name>A0A813Q9D6_ADIRI</name>
<feature type="compositionally biased region" description="Polar residues" evidence="11">
    <location>
        <begin position="1991"/>
        <end position="2001"/>
    </location>
</feature>
<comment type="similarity">
    <text evidence="7">Belongs to the protein kinase superfamily. Ser/Thr protein kinase family. GCN2 subfamily.</text>
</comment>
<keyword evidence="2" id="KW-0723">Serine/threonine-protein kinase</keyword>
<evidence type="ECO:0000256" key="2">
    <source>
        <dbReference type="ARBA" id="ARBA00022527"/>
    </source>
</evidence>
<evidence type="ECO:0000256" key="11">
    <source>
        <dbReference type="SAM" id="MobiDB-lite"/>
    </source>
</evidence>
<dbReference type="GO" id="GO:0004694">
    <property type="term" value="F:eukaryotic translation initiation factor 2alpha kinase activity"/>
    <property type="evidence" value="ECO:0007669"/>
    <property type="project" value="TreeGrafter"/>
</dbReference>
<evidence type="ECO:0000313" key="14">
    <source>
        <dbReference type="EMBL" id="CAF0764056.1"/>
    </source>
</evidence>
<sequence length="2027" mass="229538">MESNLKHVQEDELRALSSIFNAALKDLRSKRDKRLRPPYFSLTITPLRSNSTAAETNNEPTFDLIVQETTQYPSELPEIQLINPKHVTLEALERCEKELRIQMQNYLGVEMIYSLALYAQEFLDNFRPRKRTPPQIQSIPEASPENDNDQQIEREIDAIRERYTKEAEKQRHRMSETTSTKPATFARISSETILKFENPTDITVRRGHILHKEMHPIIPDQILNISYLCTNSDSAHIYCLHEWNFENTLPDDKTSDQEDFRAQYRREIGNIENDMKHLINVKHPLLCKIVAYQYVVHDTAVYTFRVLTEWPEATSLEVFDSCPISECLLKRIAICLCDVLSHLHSKSIIHRAINMKSVYLCSGGIKLMRTGFVRRLNDLHILFHENQLPRSFHGSYKNDIYDLGLLLLNLGTGRVHDCILDAPSTLSDRFRDFLQRCANGESLKQLAADPFLVHTNEAQANFDRLISDSENRDTNSTGHSHDEMLVSAQSRLKSDFEVIGSIGRGGFGQVFKVQNKLDGCFYAVKQILLKGANKHLNKKITREVKLLSKLNHQNIVRYYSTWTEQMPLKNENKSSNDGSATGARKSHLSSKKKTVNGDSLRNEIQGMIPDLSSSNEQQNGDDSSSDTTSSSIPSSDDESGVFDTRTFHPIERSEDVVFFDNENNDDEKSEAQVNGKKNDRSSSSSSVTSNSDQNIQRVLFIQMEYCEGNTLKQLIDRGILQEKPNMIWMLLREILDGLRNMHSNRIIHRDLKPGNILLDSNGHAKIGDLGLATISKLSGYTDSSTQAEAHPNARTSWSLELKDGGLISTPVGTTYYIAPEMLSGQRIAPTEKIDIYSLGITFFEMCYPFNTSMERAKTLCELRRPEIHVPDHFRQKSFSRHYELVIQMLNHDPDKRPSANTLLESNIIPFEQEEQFEQLLDSMINSSNNDLQSFYYRKTITKLFQRKNNIARDATFDPDTQIDFNKLSVFHRESQLYASLRNTFIRVFEKYGAFLIRLPIFIPETSLYTKNECSSLKFISSSGLIVSLAFDSKVPLARFIARCVSHYGLNGLTTMKCYQIGNVYRESVSEMHPRGLTECGYDIVFTQNTLLPDAEILAVSQDILEELPSEKRQNVFIRINHSQLLRAILIFFDVPTDKISACLAAINKSRFDSVSSAVAMHLLENGVSEQTANRIQTLLNKDEPFHDCINHLKGFTKAKTEGSKLLKNIVEELETIVNYARCFGVTLPIRLTLRFVTLNSILDINTFSGFIFQLASDVQRKKRLTYEVYAGGGRYDPLLAHFRRPSQKKFSNDLPHIVGVSFDMERFLQVPTTRTTSRSRSLNIPKTCDTVICLGSHAVELLRLRLELVSIGIGVDTFYELPSNFEILDDYCLSCGYTHLIYGKEDSNDESFRFRTYENDKVSTDKRLSSGQIVQYYRNDNNIPSLINTISNGASSNLFNDIEQLLPPQTVGTPGGLSLKTAPSLSTISSNSDPVSAGAQLAIYQYLIEPAHKAIPKKKIENQVQYKLSSISSLFTSKSRIEVFVFDMPDSILTLIISTLLIEDEVSYNTSIPTIIKQIPQTRFHDTIYRFSTQFKESGKVMNPTDQARKEARKKELKKNKKQRLLVRQNVLKNKNPRGLISDMQHLDQMEYDPINPSPYNIKVLQEKRKKVKETWDRVYRLYTKDQPDAALQMDTLLAEYEKSRAQLITWFESVKETQRVTLDEIPMPEVPHGAASLSQDAPRGILKQKDSIEQPQRIVITRKPPGPPPGRPPILSDNEDISDDEEEVASPAKIAQTPDRRRIRFADPSSNPPTTAPVSRWSDNIAADYQQNEIQEFGTPVTVSQPPQLNPDRPLVMPPPFPPPPRGMRLPPPPPPAAFFAANPSVRMPPNVRPPFPPNMPPPNTSKLVRQQAPNVFSAPPSLIAKPPSQHPPTMMSNPPPVSNKPSLTFEAKPQIRARQDVTKFVPTVLKVKRGGTAAGPGSSSIGTKGSDMSGMKSTSRFEDPLSMRSRPSNTSSGASQHHLMMTGPSTDDAYDTFMKEINQLV</sequence>
<dbReference type="CDD" id="cd23823">
    <property type="entry name" value="RWD_GCN2"/>
    <property type="match status" value="1"/>
</dbReference>
<dbReference type="GO" id="GO:0006396">
    <property type="term" value="P:RNA processing"/>
    <property type="evidence" value="ECO:0007669"/>
    <property type="project" value="InterPro"/>
</dbReference>
<dbReference type="InterPro" id="IPR016135">
    <property type="entry name" value="UBQ-conjugating_enzyme/RWD"/>
</dbReference>
<feature type="domain" description="Protein kinase" evidence="12">
    <location>
        <begin position="212"/>
        <end position="484"/>
    </location>
</feature>
<evidence type="ECO:0000256" key="7">
    <source>
        <dbReference type="ARBA" id="ARBA00037982"/>
    </source>
</evidence>
<dbReference type="PROSITE" id="PS00108">
    <property type="entry name" value="PROTEIN_KINASE_ST"/>
    <property type="match status" value="1"/>
</dbReference>
<dbReference type="PROSITE" id="PS50908">
    <property type="entry name" value="RWD"/>
    <property type="match status" value="1"/>
</dbReference>
<feature type="region of interest" description="Disordered" evidence="11">
    <location>
        <begin position="1956"/>
        <end position="2011"/>
    </location>
</feature>
<comment type="caution">
    <text evidence="14">The sequence shown here is derived from an EMBL/GenBank/DDBJ whole genome shotgun (WGS) entry which is preliminary data.</text>
</comment>
<dbReference type="InterPro" id="IPR008271">
    <property type="entry name" value="Ser/Thr_kinase_AS"/>
</dbReference>
<evidence type="ECO:0000256" key="5">
    <source>
        <dbReference type="ARBA" id="ARBA00022777"/>
    </source>
</evidence>
<dbReference type="InterPro" id="IPR011009">
    <property type="entry name" value="Kinase-like_dom_sf"/>
</dbReference>